<reference evidence="1 2" key="1">
    <citation type="submission" date="2023-01" db="EMBL/GenBank/DDBJ databases">
        <title>Analysis of 21 Apiospora genomes using comparative genomics revels a genus with tremendous synthesis potential of carbohydrate active enzymes and secondary metabolites.</title>
        <authorList>
            <person name="Sorensen T."/>
        </authorList>
    </citation>
    <scope>NUCLEOTIDE SEQUENCE [LARGE SCALE GENOMIC DNA]</scope>
    <source>
        <strain evidence="1 2">CBS 33761</strain>
    </source>
</reference>
<evidence type="ECO:0000313" key="1">
    <source>
        <dbReference type="EMBL" id="KAK8023877.1"/>
    </source>
</evidence>
<organism evidence="1 2">
    <name type="scientific">Apiospora rasikravindrae</name>
    <dbReference type="NCBI Taxonomy" id="990691"/>
    <lineage>
        <taxon>Eukaryota</taxon>
        <taxon>Fungi</taxon>
        <taxon>Dikarya</taxon>
        <taxon>Ascomycota</taxon>
        <taxon>Pezizomycotina</taxon>
        <taxon>Sordariomycetes</taxon>
        <taxon>Xylariomycetidae</taxon>
        <taxon>Amphisphaeriales</taxon>
        <taxon>Apiosporaceae</taxon>
        <taxon>Apiospora</taxon>
    </lineage>
</organism>
<gene>
    <name evidence="1" type="ORF">PG993_011943</name>
</gene>
<protein>
    <submittedName>
        <fullName evidence="1">Uncharacterized protein</fullName>
    </submittedName>
</protein>
<dbReference type="EMBL" id="JAQQWK010000011">
    <property type="protein sequence ID" value="KAK8023877.1"/>
    <property type="molecule type" value="Genomic_DNA"/>
</dbReference>
<dbReference type="Proteomes" id="UP001444661">
    <property type="component" value="Unassembled WGS sequence"/>
</dbReference>
<accession>A0ABR1S116</accession>
<proteinExistence type="predicted"/>
<keyword evidence="2" id="KW-1185">Reference proteome</keyword>
<name>A0ABR1S116_9PEZI</name>
<sequence length="489" mass="54765">MNTVQGIGGVILSASLANPRYGTVQGSRLNPLTNSKESFQGQLFEWASNVSHLEDTAVTVEDLSDINIEHQNTSVQRLLDTLGPSLKDDVSTPCHLIGHFLDDYQKHKDDWGVIIEDFSLNNFKVHRRTYPMFDAKDGKPKEYGKGDRAQHIEAEAKKRARLDNLEQDGAVHAIGRIVFEDQKKPEGQRRFLNKDGKLKKQQKESWPLLKAAVHGRLFQTRIDPEGRSELLGDVETIQAEDHLLFKSSLEMASQMYESGTKWEENRHNDYLIDVEAAELCDEISGKDIVILRDKNHELIAGVITNATQRLFPSTSSLLERMDLAARAFAWRYPYVVCGVEHYGLHTEKIASGLPNLKFQKFSQAKWGPGIRSKAGAGGDSAWQEEFPKVLTGLYGLATKQLRESLSRWDPDLHAECVKLHNSFPLDLQLSSVKDGQNPYSSAQLVDPLTEGHRDTTDLKHGLAGIATFGDFDQGGDLVLKELGVRIPFP</sequence>
<comment type="caution">
    <text evidence="1">The sequence shown here is derived from an EMBL/GenBank/DDBJ whole genome shotgun (WGS) entry which is preliminary data.</text>
</comment>
<evidence type="ECO:0000313" key="2">
    <source>
        <dbReference type="Proteomes" id="UP001444661"/>
    </source>
</evidence>
<dbReference type="Gene3D" id="3.60.130.30">
    <property type="match status" value="1"/>
</dbReference>